<evidence type="ECO:0000313" key="2">
    <source>
        <dbReference type="EMBL" id="KAK6342312.1"/>
    </source>
</evidence>
<feature type="region of interest" description="Disordered" evidence="1">
    <location>
        <begin position="1"/>
        <end position="67"/>
    </location>
</feature>
<evidence type="ECO:0000313" key="3">
    <source>
        <dbReference type="Proteomes" id="UP001313282"/>
    </source>
</evidence>
<evidence type="ECO:0008006" key="4">
    <source>
        <dbReference type="Google" id="ProtNLM"/>
    </source>
</evidence>
<dbReference type="AlphaFoldDB" id="A0AAN8RBT9"/>
<reference evidence="2 3" key="1">
    <citation type="submission" date="2019-10" db="EMBL/GenBank/DDBJ databases">
        <authorList>
            <person name="Palmer J.M."/>
        </authorList>
    </citation>
    <scope>NUCLEOTIDE SEQUENCE [LARGE SCALE GENOMIC DNA]</scope>
    <source>
        <strain evidence="2 3">TWF718</strain>
    </source>
</reference>
<gene>
    <name evidence="2" type="ORF">TWF718_007715</name>
</gene>
<dbReference type="EMBL" id="JAVHNR010000005">
    <property type="protein sequence ID" value="KAK6342312.1"/>
    <property type="molecule type" value="Genomic_DNA"/>
</dbReference>
<proteinExistence type="predicted"/>
<feature type="compositionally biased region" description="Basic and acidic residues" evidence="1">
    <location>
        <begin position="29"/>
        <end position="39"/>
    </location>
</feature>
<accession>A0AAN8RBT9</accession>
<sequence length="309" mass="35277">MERPAAKVRETKPPNCPNTPDSLVLYTPEHMEHSHRLPKDWANIPKGTPTHSEPDTDTSRSESPVSKRLIPRSITVNCVDSSTNTQRKYKLDDIVEGDKTESILVEDWDCIILTGARHRSWKHLYGVSKDVLCASSPVFGNMKDALVKCYIPLSTDTGTIEYKSCYLISLVINDSWKDLELIFRIMHFTTFSHDLDIDFGTLRRVARICSAFSWQTALRSWSHLWLQKYEHKALLPEYEGWLEISNIFGTAKEVEKLVELLANECSEVQQDKVTRYASGRHYTVSTEHWPANLRDTEGPMGGLAHQKSV</sequence>
<dbReference type="Proteomes" id="UP001313282">
    <property type="component" value="Unassembled WGS sequence"/>
</dbReference>
<feature type="compositionally biased region" description="Basic and acidic residues" evidence="1">
    <location>
        <begin position="1"/>
        <end position="12"/>
    </location>
</feature>
<name>A0AAN8RBT9_9PEZI</name>
<keyword evidence="3" id="KW-1185">Reference proteome</keyword>
<evidence type="ECO:0000256" key="1">
    <source>
        <dbReference type="SAM" id="MobiDB-lite"/>
    </source>
</evidence>
<organism evidence="2 3">
    <name type="scientific">Orbilia javanica</name>
    <dbReference type="NCBI Taxonomy" id="47235"/>
    <lineage>
        <taxon>Eukaryota</taxon>
        <taxon>Fungi</taxon>
        <taxon>Dikarya</taxon>
        <taxon>Ascomycota</taxon>
        <taxon>Pezizomycotina</taxon>
        <taxon>Orbiliomycetes</taxon>
        <taxon>Orbiliales</taxon>
        <taxon>Orbiliaceae</taxon>
        <taxon>Orbilia</taxon>
    </lineage>
</organism>
<protein>
    <recommendedName>
        <fullName evidence="4">BTB domain-containing protein</fullName>
    </recommendedName>
</protein>
<comment type="caution">
    <text evidence="2">The sequence shown here is derived from an EMBL/GenBank/DDBJ whole genome shotgun (WGS) entry which is preliminary data.</text>
</comment>